<evidence type="ECO:0000313" key="10">
    <source>
        <dbReference type="EMBL" id="VDN46044.1"/>
    </source>
</evidence>
<evidence type="ECO:0000256" key="4">
    <source>
        <dbReference type="ARBA" id="ARBA00022618"/>
    </source>
</evidence>
<dbReference type="RefSeq" id="WP_125135617.1">
    <property type="nucleotide sequence ID" value="NZ_LR130778.1"/>
</dbReference>
<dbReference type="GO" id="GO:0000921">
    <property type="term" value="P:septin ring assembly"/>
    <property type="evidence" value="ECO:0007669"/>
    <property type="project" value="TreeGrafter"/>
</dbReference>
<keyword evidence="5" id="KW-0717">Septation</keyword>
<keyword evidence="4 10" id="KW-0132">Cell division</keyword>
<comment type="subunit">
    <text evidence="8">Homodimer. Interacts with FtsZ.</text>
</comment>
<protein>
    <recommendedName>
        <fullName evidence="2">Cell division protein ZapA</fullName>
    </recommendedName>
    <alternativeName>
        <fullName evidence="9">Z ring-associated protein ZapA</fullName>
    </alternativeName>
</protein>
<evidence type="ECO:0000256" key="1">
    <source>
        <dbReference type="ARBA" id="ARBA00004496"/>
    </source>
</evidence>
<accession>A0A3P7NS59</accession>
<evidence type="ECO:0000313" key="11">
    <source>
        <dbReference type="Proteomes" id="UP000279029"/>
    </source>
</evidence>
<dbReference type="GO" id="GO:0032153">
    <property type="term" value="C:cell division site"/>
    <property type="evidence" value="ECO:0007669"/>
    <property type="project" value="TreeGrafter"/>
</dbReference>
<dbReference type="Pfam" id="PF05164">
    <property type="entry name" value="ZapA"/>
    <property type="match status" value="1"/>
</dbReference>
<keyword evidence="3" id="KW-0963">Cytoplasm</keyword>
<dbReference type="GO" id="GO:0000917">
    <property type="term" value="P:division septum assembly"/>
    <property type="evidence" value="ECO:0007669"/>
    <property type="project" value="UniProtKB-KW"/>
</dbReference>
<evidence type="ECO:0000256" key="7">
    <source>
        <dbReference type="ARBA" id="ARBA00024910"/>
    </source>
</evidence>
<dbReference type="SUPFAM" id="SSF102829">
    <property type="entry name" value="Cell division protein ZapA-like"/>
    <property type="match status" value="1"/>
</dbReference>
<comment type="function">
    <text evidence="7">Activator of cell division through the inhibition of FtsZ GTPase activity, therefore promoting FtsZ assembly into bundles of protofilaments necessary for the formation of the division Z ring. It is recruited early at mid-cell but it is not essential for cell division.</text>
</comment>
<comment type="subcellular location">
    <subcellularLocation>
        <location evidence="1">Cytoplasm</location>
    </subcellularLocation>
</comment>
<name>A0A3P7NS59_9FIRM</name>
<evidence type="ECO:0000256" key="9">
    <source>
        <dbReference type="ARBA" id="ARBA00033158"/>
    </source>
</evidence>
<dbReference type="Gene3D" id="6.10.250.790">
    <property type="match status" value="1"/>
</dbReference>
<dbReference type="PANTHER" id="PTHR34981:SF1">
    <property type="entry name" value="CELL DIVISION PROTEIN ZAPA"/>
    <property type="match status" value="1"/>
</dbReference>
<evidence type="ECO:0000256" key="8">
    <source>
        <dbReference type="ARBA" id="ARBA00026068"/>
    </source>
</evidence>
<reference evidence="10 11" key="1">
    <citation type="submission" date="2018-09" db="EMBL/GenBank/DDBJ databases">
        <authorList>
            <person name="Postec A."/>
        </authorList>
    </citation>
    <scope>NUCLEOTIDE SEQUENCE [LARGE SCALE GENOMIC DNA]</scope>
    <source>
        <strain evidence="10">70B-A</strain>
    </source>
</reference>
<dbReference type="InterPro" id="IPR007838">
    <property type="entry name" value="Cell_div_ZapA-like"/>
</dbReference>
<gene>
    <name evidence="10" type="ORF">PATL70BA_0201</name>
</gene>
<dbReference type="AlphaFoldDB" id="A0A3P7NS59"/>
<sequence length="134" mass="15609">MSPKNNTKVLINGNVYTLSGDESEEYIQRVALYINNKMDEIKHSDNGQLLNTRLLNVLLAINIADELFKERDLNNLMKDQSRDKDQVIANLKEQIFKLDQEKSGLVSKITLLENEVKTHKKELDEYIRIFEENN</sequence>
<dbReference type="InterPro" id="IPR036192">
    <property type="entry name" value="Cell_div_ZapA-like_sf"/>
</dbReference>
<evidence type="ECO:0000256" key="6">
    <source>
        <dbReference type="ARBA" id="ARBA00023306"/>
    </source>
</evidence>
<dbReference type="EMBL" id="LR130778">
    <property type="protein sequence ID" value="VDN46044.1"/>
    <property type="molecule type" value="Genomic_DNA"/>
</dbReference>
<dbReference type="GO" id="GO:0030428">
    <property type="term" value="C:cell septum"/>
    <property type="evidence" value="ECO:0007669"/>
    <property type="project" value="TreeGrafter"/>
</dbReference>
<dbReference type="InterPro" id="IPR053712">
    <property type="entry name" value="Bac_CellDiv_Activator"/>
</dbReference>
<dbReference type="Proteomes" id="UP000279029">
    <property type="component" value="Chromosome"/>
</dbReference>
<dbReference type="PANTHER" id="PTHR34981">
    <property type="entry name" value="CELL DIVISION PROTEIN ZAPA"/>
    <property type="match status" value="1"/>
</dbReference>
<dbReference type="GO" id="GO:0005829">
    <property type="term" value="C:cytosol"/>
    <property type="evidence" value="ECO:0007669"/>
    <property type="project" value="TreeGrafter"/>
</dbReference>
<keyword evidence="11" id="KW-1185">Reference proteome</keyword>
<proteinExistence type="predicted"/>
<keyword evidence="6" id="KW-0131">Cell cycle</keyword>
<dbReference type="OrthoDB" id="1826286at2"/>
<evidence type="ECO:0000256" key="3">
    <source>
        <dbReference type="ARBA" id="ARBA00022490"/>
    </source>
</evidence>
<evidence type="ECO:0000256" key="5">
    <source>
        <dbReference type="ARBA" id="ARBA00023210"/>
    </source>
</evidence>
<dbReference type="GO" id="GO:0043093">
    <property type="term" value="P:FtsZ-dependent cytokinesis"/>
    <property type="evidence" value="ECO:0007669"/>
    <property type="project" value="TreeGrafter"/>
</dbReference>
<organism evidence="10 11">
    <name type="scientific">Petrocella atlantisensis</name>
    <dbReference type="NCBI Taxonomy" id="2173034"/>
    <lineage>
        <taxon>Bacteria</taxon>
        <taxon>Bacillati</taxon>
        <taxon>Bacillota</taxon>
        <taxon>Clostridia</taxon>
        <taxon>Lachnospirales</taxon>
        <taxon>Vallitaleaceae</taxon>
        <taxon>Petrocella</taxon>
    </lineage>
</organism>
<evidence type="ECO:0000256" key="2">
    <source>
        <dbReference type="ARBA" id="ARBA00015195"/>
    </source>
</evidence>
<dbReference type="KEGG" id="cbar:PATL70BA_0201"/>